<dbReference type="EMBL" id="OZ020105">
    <property type="protein sequence ID" value="CAK9257383.1"/>
    <property type="molecule type" value="Genomic_DNA"/>
</dbReference>
<accession>A0ABP0VUD1</accession>
<evidence type="ECO:0000313" key="2">
    <source>
        <dbReference type="EMBL" id="CAK9257383.1"/>
    </source>
</evidence>
<feature type="region of interest" description="Disordered" evidence="1">
    <location>
        <begin position="76"/>
        <end position="113"/>
    </location>
</feature>
<organism evidence="2 3">
    <name type="scientific">Sphagnum jensenii</name>
    <dbReference type="NCBI Taxonomy" id="128206"/>
    <lineage>
        <taxon>Eukaryota</taxon>
        <taxon>Viridiplantae</taxon>
        <taxon>Streptophyta</taxon>
        <taxon>Embryophyta</taxon>
        <taxon>Bryophyta</taxon>
        <taxon>Sphagnophytina</taxon>
        <taxon>Sphagnopsida</taxon>
        <taxon>Sphagnales</taxon>
        <taxon>Sphagnaceae</taxon>
        <taxon>Sphagnum</taxon>
    </lineage>
</organism>
<name>A0ABP0VUD1_9BRYO</name>
<reference evidence="2" key="1">
    <citation type="submission" date="2024-02" db="EMBL/GenBank/DDBJ databases">
        <authorList>
            <consortium name="ELIXIR-Norway"/>
            <consortium name="Elixir Norway"/>
        </authorList>
    </citation>
    <scope>NUCLEOTIDE SEQUENCE</scope>
</reference>
<evidence type="ECO:0000256" key="1">
    <source>
        <dbReference type="SAM" id="MobiDB-lite"/>
    </source>
</evidence>
<dbReference type="Proteomes" id="UP001497444">
    <property type="component" value="Chromosome 10"/>
</dbReference>
<keyword evidence="3" id="KW-1185">Reference proteome</keyword>
<protein>
    <submittedName>
        <fullName evidence="2">Uncharacterized protein</fullName>
    </submittedName>
</protein>
<feature type="compositionally biased region" description="Basic and acidic residues" evidence="1">
    <location>
        <begin position="88"/>
        <end position="107"/>
    </location>
</feature>
<sequence>MWRRCGSAEQCERARREKPDQALLCLVEGRGFFPSLFVEDAVGSFCSRVGIGFFRIAFSQTSGRGSMMILEAGDDSGKLWPNANISRTKPEREKPEPFRRGTGRDIRQQSGNQ</sequence>
<proteinExistence type="predicted"/>
<evidence type="ECO:0000313" key="3">
    <source>
        <dbReference type="Proteomes" id="UP001497444"/>
    </source>
</evidence>
<gene>
    <name evidence="2" type="ORF">CSSPJE1EN1_LOCUS2861</name>
</gene>